<feature type="compositionally biased region" description="Acidic residues" evidence="1">
    <location>
        <begin position="1488"/>
        <end position="1501"/>
    </location>
</feature>
<feature type="compositionally biased region" description="Pro residues" evidence="1">
    <location>
        <begin position="689"/>
        <end position="719"/>
    </location>
</feature>
<protein>
    <submittedName>
        <fullName evidence="2">Uncharacterized protein</fullName>
    </submittedName>
</protein>
<feature type="compositionally biased region" description="Polar residues" evidence="1">
    <location>
        <begin position="1299"/>
        <end position="1308"/>
    </location>
</feature>
<feature type="compositionally biased region" description="Basic residues" evidence="1">
    <location>
        <begin position="1088"/>
        <end position="1102"/>
    </location>
</feature>
<organism evidence="2 3">
    <name type="scientific">Cryptococcus floricola</name>
    <dbReference type="NCBI Taxonomy" id="2591691"/>
    <lineage>
        <taxon>Eukaryota</taxon>
        <taxon>Fungi</taxon>
        <taxon>Dikarya</taxon>
        <taxon>Basidiomycota</taxon>
        <taxon>Agaricomycotina</taxon>
        <taxon>Tremellomycetes</taxon>
        <taxon>Tremellales</taxon>
        <taxon>Cryptococcaceae</taxon>
        <taxon>Cryptococcus</taxon>
    </lineage>
</organism>
<feature type="compositionally biased region" description="Basic and acidic residues" evidence="1">
    <location>
        <begin position="1502"/>
        <end position="1513"/>
    </location>
</feature>
<name>A0A5D3AYG5_9TREE</name>
<feature type="compositionally biased region" description="Polar residues" evidence="1">
    <location>
        <begin position="653"/>
        <end position="662"/>
    </location>
</feature>
<gene>
    <name evidence="2" type="ORF">B9479_004012</name>
</gene>
<feature type="compositionally biased region" description="Low complexity" evidence="1">
    <location>
        <begin position="871"/>
        <end position="889"/>
    </location>
</feature>
<feature type="compositionally biased region" description="Basic and acidic residues" evidence="1">
    <location>
        <begin position="1336"/>
        <end position="1351"/>
    </location>
</feature>
<comment type="caution">
    <text evidence="2">The sequence shown here is derived from an EMBL/GenBank/DDBJ whole genome shotgun (WGS) entry which is preliminary data.</text>
</comment>
<feature type="compositionally biased region" description="Basic and acidic residues" evidence="1">
    <location>
        <begin position="1440"/>
        <end position="1460"/>
    </location>
</feature>
<evidence type="ECO:0000256" key="1">
    <source>
        <dbReference type="SAM" id="MobiDB-lite"/>
    </source>
</evidence>
<feature type="compositionally biased region" description="Low complexity" evidence="1">
    <location>
        <begin position="1273"/>
        <end position="1285"/>
    </location>
</feature>
<feature type="region of interest" description="Disordered" evidence="1">
    <location>
        <begin position="271"/>
        <end position="305"/>
    </location>
</feature>
<feature type="compositionally biased region" description="Polar residues" evidence="1">
    <location>
        <begin position="1417"/>
        <end position="1432"/>
    </location>
</feature>
<dbReference type="EMBL" id="NIDF01000042">
    <property type="protein sequence ID" value="TYJ55291.1"/>
    <property type="molecule type" value="Genomic_DNA"/>
</dbReference>
<feature type="region of interest" description="Disordered" evidence="1">
    <location>
        <begin position="1231"/>
        <end position="1543"/>
    </location>
</feature>
<dbReference type="Proteomes" id="UP000322245">
    <property type="component" value="Unassembled WGS sequence"/>
</dbReference>
<keyword evidence="3" id="KW-1185">Reference proteome</keyword>
<feature type="compositionally biased region" description="Low complexity" evidence="1">
    <location>
        <begin position="243"/>
        <end position="252"/>
    </location>
</feature>
<reference evidence="2 3" key="1">
    <citation type="submission" date="2017-05" db="EMBL/GenBank/DDBJ databases">
        <title>The Genome Sequence of Tsuchiyaea wingfieldii DSM 27421.</title>
        <authorList>
            <person name="Cuomo C."/>
            <person name="Passer A."/>
            <person name="Billmyre B."/>
            <person name="Heitman J."/>
        </authorList>
    </citation>
    <scope>NUCLEOTIDE SEQUENCE [LARGE SCALE GENOMIC DNA]</scope>
    <source>
        <strain evidence="2 3">DSM 27421</strain>
    </source>
</reference>
<feature type="compositionally biased region" description="Polar residues" evidence="1">
    <location>
        <begin position="55"/>
        <end position="68"/>
    </location>
</feature>
<feature type="compositionally biased region" description="Acidic residues" evidence="1">
    <location>
        <begin position="471"/>
        <end position="511"/>
    </location>
</feature>
<feature type="compositionally biased region" description="Acidic residues" evidence="1">
    <location>
        <begin position="1014"/>
        <end position="1028"/>
    </location>
</feature>
<sequence length="1552" mass="167360">MPHPPGPFDIFPPKDVHHWLTDLQRRIKQGINPPDSPGPSRSPSPLLNGHLDPFGSTQDDAIDQQGQYNGIEAESESESDGSGEEEEELDDINHQPQNTLAATNYVEVSSDDEDEDELQDDEGQFDEEGDYYEDDREANVAYDEQDELYDDDPRYGVVPEEDHQAYVGSDGDVYADQYGTGESEDEEEDEEEEEEDGQENEPSEEGNESDESDGIEYVGQSQSPLPTPSPILNPLDSPPQAAPVPSAAASTSIYPGTGIYFAPASALPALSDLTHAPSPYADPGAPISTSTPDPTFSAQAPLPPSVDTQVYESEMDIDPTLLNSGYQIDTAFLNDLVQHVAQGGAPLSGMGQPGPSFGSFDPAQSQEVDGMPSMPSLDQPGESEEDFEMGDEYLDNGEILEEDEVAGDQDVSGRHPSEPLKQNEDMEEADQEAAEQGSFLSGDARANDEEGEEEPVTVKTTTVREVIDIDSSSDDGEEEEDEAEQDDQAEDDEEDEDEDEDEEEEEEEEDGEGRISAAHAAFLQDDSIEEEEELEEEEWGRADGEDEEGSIGDEQPEDEPLVARDLTVDTDQVVEDVLGAGEEVIESVESRNEVIFARSATPVESAPAESEVHEGVDEDLVEMSAESAHEAKDLSDEGARTEHNQEAIEIQETEISQASPVDQQPEILPDSEAISVARDQTPASNGSPSTPPDPARSPPPTSLLAPLPPHSLQPHPPRSPSVEAQIANDPRPSEVPEPPLSKDQSEREETPVEFPDPKSAPPDSDFTAEFAYNPDPHPPSSPSLIVEPPADPRPDITFSRTVSRAATPSIGAAFSNGDGAVPGTPVEFPDPRLPPADAHLDVPLTPHGLEPNDEGEQSPSLRVQVGASRKGSLSGPSSPPSESQEPEVSGDSRIEAHSDPEASKPSEPDEHSPRQSPTYAAAEIEAEDAPPLPLEDDIPMAPMDDYDVQGSILDEQEEDAGLGQELEPHVAADVVQDVEAPGIEGTNDKFEQVAADLPLVTAELGEGDQRAAEESIEEGPEQVADENVDTGGEKPYASAYKGKGRALEIEPQDEERVLDERLPSDPASATASPERPPLATSDSAVERLRHHHGLGSFSHKRIPTQAGEVSKNSLKSHRGRDEGSPSPPAPPVTRSHCYYEKLRLTYEGAVAVILAPHCSLSNTQEIEHEECTVEGVPSEGEEQQARLGQLSHDNEVLQPAFSTKLRRIVGAQLFDEGCCYLLLADDSAKLPPPPSEAKVSTPQSSYARGGPKSRTSLTTSQVSPSKPAMGNPLAARSSKRLSASLEPSTPSRKRLSQEPEPSQGSLAGSVTDVGEDSATDSPEADPTPRRSTRLSLKREAKQAPPVREKRGGSSLRNLLATEESTAQNGQDTEGPTGLNERENTVQSEAVVRQGKRPVLIDLRSVSPDSVQSSGSPTASTHSLQGADMSSSRALVGKKRQRDDDAYRPDEESGDEGHAENSDEENEDEDRQDSPASLEKGTKRKLDTGDGDVWEGGIDDEEHGERAAKRRALENIEESGTPVVEAPKAEGQEQDVGNETQRRHGFGKWFRWW</sequence>
<feature type="compositionally biased region" description="Acidic residues" evidence="1">
    <location>
        <begin position="924"/>
        <end position="938"/>
    </location>
</feature>
<feature type="compositionally biased region" description="Pro residues" evidence="1">
    <location>
        <begin position="225"/>
        <end position="242"/>
    </location>
</feature>
<accession>A0A5D3AYG5</accession>
<feature type="compositionally biased region" description="Acidic residues" evidence="1">
    <location>
        <begin position="182"/>
        <end position="214"/>
    </location>
</feature>
<feature type="compositionally biased region" description="Basic and acidic residues" evidence="1">
    <location>
        <begin position="411"/>
        <end position="424"/>
    </location>
</feature>
<feature type="region of interest" description="Disordered" evidence="1">
    <location>
        <begin position="23"/>
        <end position="255"/>
    </location>
</feature>
<feature type="region of interest" description="Disordered" evidence="1">
    <location>
        <begin position="601"/>
        <end position="961"/>
    </location>
</feature>
<feature type="compositionally biased region" description="Polar residues" evidence="1">
    <location>
        <begin position="287"/>
        <end position="298"/>
    </location>
</feature>
<proteinExistence type="predicted"/>
<feature type="region of interest" description="Disordered" evidence="1">
    <location>
        <begin position="343"/>
        <end position="568"/>
    </location>
</feature>
<feature type="compositionally biased region" description="Acidic residues" evidence="1">
    <location>
        <begin position="73"/>
        <end position="90"/>
    </location>
</feature>
<feature type="compositionally biased region" description="Polar residues" evidence="1">
    <location>
        <begin position="1253"/>
        <end position="1264"/>
    </location>
</feature>
<feature type="compositionally biased region" description="Acidic residues" evidence="1">
    <location>
        <begin position="1461"/>
        <end position="1470"/>
    </location>
</feature>
<feature type="compositionally biased region" description="Basic and acidic residues" evidence="1">
    <location>
        <begin position="890"/>
        <end position="913"/>
    </location>
</feature>
<feature type="compositionally biased region" description="Acidic residues" evidence="1">
    <location>
        <begin position="526"/>
        <end position="560"/>
    </location>
</feature>
<feature type="compositionally biased region" description="Low complexity" evidence="1">
    <location>
        <begin position="1404"/>
        <end position="1416"/>
    </location>
</feature>
<feature type="compositionally biased region" description="Acidic residues" evidence="1">
    <location>
        <begin position="381"/>
        <end position="407"/>
    </location>
</feature>
<feature type="compositionally biased region" description="Acidic residues" evidence="1">
    <location>
        <begin position="109"/>
        <end position="136"/>
    </location>
</feature>
<feature type="compositionally biased region" description="Polar residues" evidence="1">
    <location>
        <begin position="1362"/>
        <end position="1373"/>
    </location>
</feature>
<evidence type="ECO:0000313" key="2">
    <source>
        <dbReference type="EMBL" id="TYJ55291.1"/>
    </source>
</evidence>
<feature type="region of interest" description="Disordered" evidence="1">
    <location>
        <begin position="1007"/>
        <end position="1133"/>
    </location>
</feature>
<feature type="compositionally biased region" description="Basic and acidic residues" evidence="1">
    <location>
        <begin position="1054"/>
        <end position="1063"/>
    </location>
</feature>
<feature type="compositionally biased region" description="Basic and acidic residues" evidence="1">
    <location>
        <begin position="627"/>
        <end position="646"/>
    </location>
</feature>
<evidence type="ECO:0000313" key="3">
    <source>
        <dbReference type="Proteomes" id="UP000322245"/>
    </source>
</evidence>